<keyword evidence="1" id="KW-0808">Transferase</keyword>
<organism evidence="1 2">
    <name type="scientific">Bifidobacterium pseudolongum subsp. globosum</name>
    <dbReference type="NCBI Taxonomy" id="1690"/>
    <lineage>
        <taxon>Bacteria</taxon>
        <taxon>Bacillati</taxon>
        <taxon>Actinomycetota</taxon>
        <taxon>Actinomycetes</taxon>
        <taxon>Bifidobacteriales</taxon>
        <taxon>Bifidobacteriaceae</taxon>
        <taxon>Bifidobacterium</taxon>
    </lineage>
</organism>
<dbReference type="AlphaFoldDB" id="A0A2N3QQD5"/>
<dbReference type="Gene3D" id="3.40.50.2000">
    <property type="entry name" value="Glycogen Phosphorylase B"/>
    <property type="match status" value="2"/>
</dbReference>
<dbReference type="PANTHER" id="PTHR45947">
    <property type="entry name" value="SULFOQUINOVOSYL TRANSFERASE SQD2"/>
    <property type="match status" value="1"/>
</dbReference>
<evidence type="ECO:0000313" key="2">
    <source>
        <dbReference type="Proteomes" id="UP000233783"/>
    </source>
</evidence>
<reference evidence="1 2" key="1">
    <citation type="submission" date="2017-10" db="EMBL/GenBank/DDBJ databases">
        <title>Bifidobacterium genomics.</title>
        <authorList>
            <person name="Lugli G.A."/>
            <person name="Milani C."/>
            <person name="Mancabelli L."/>
        </authorList>
    </citation>
    <scope>NUCLEOTIDE SEQUENCE [LARGE SCALE GENOMIC DNA]</scope>
    <source>
        <strain evidence="1 2">1744B</strain>
    </source>
</reference>
<gene>
    <name evidence="1" type="ORF">CQR56_1729</name>
</gene>
<dbReference type="InterPro" id="IPR050194">
    <property type="entry name" value="Glycosyltransferase_grp1"/>
</dbReference>
<protein>
    <submittedName>
        <fullName evidence="1">Glycosyl transferase family 4</fullName>
    </submittedName>
</protein>
<accession>A0A2N3QQD5</accession>
<dbReference type="PANTHER" id="PTHR45947:SF3">
    <property type="entry name" value="SULFOQUINOVOSYL TRANSFERASE SQD2"/>
    <property type="match status" value="1"/>
</dbReference>
<evidence type="ECO:0000313" key="1">
    <source>
        <dbReference type="EMBL" id="PKU93927.1"/>
    </source>
</evidence>
<dbReference type="GO" id="GO:0016757">
    <property type="term" value="F:glycosyltransferase activity"/>
    <property type="evidence" value="ECO:0007669"/>
    <property type="project" value="TreeGrafter"/>
</dbReference>
<dbReference type="EMBL" id="PCHB01000025">
    <property type="protein sequence ID" value="PKU93927.1"/>
    <property type="molecule type" value="Genomic_DNA"/>
</dbReference>
<name>A0A2N3QQD5_9BIFI</name>
<sequence length="338" mass="38067">MAYEKEFEDSGSKVYKVSNLKRRPARYAHEIRTILQKGGYDGVYVNMLSAANIVPLKLAKQHGVPIVIAHAHNDHVPAGLLRKVLHSRNVDSIPRYANAYFACSKAAGHWLFPNIDQEEVVIVPNAIPADAFMYDEDIHRKTRERYGITPDTFLLGHVGRFQEQKNHEFIARLFKRYHDVNAQSKLMLVGEGELREKIRAQLCADGLQDDVIFVDPTNVIEQYYMAFDCFVFPSLFEGLSVAGLEAQAAGLPVLASDALTKELNVTGAVEYLPLSDMGIWVDALDKLHGHCKDSERVTERRVLQGRSFDKTKYSLSQSNLYLVDTISELAARNGIREC</sequence>
<dbReference type="Proteomes" id="UP000233783">
    <property type="component" value="Unassembled WGS sequence"/>
</dbReference>
<proteinExistence type="predicted"/>
<comment type="caution">
    <text evidence="1">The sequence shown here is derived from an EMBL/GenBank/DDBJ whole genome shotgun (WGS) entry which is preliminary data.</text>
</comment>
<dbReference type="Pfam" id="PF13692">
    <property type="entry name" value="Glyco_trans_1_4"/>
    <property type="match status" value="1"/>
</dbReference>
<dbReference type="SUPFAM" id="SSF53756">
    <property type="entry name" value="UDP-Glycosyltransferase/glycogen phosphorylase"/>
    <property type="match status" value="1"/>
</dbReference>